<dbReference type="InterPro" id="IPR039641">
    <property type="entry name" value="LCR"/>
</dbReference>
<feature type="signal peptide" evidence="9">
    <location>
        <begin position="1"/>
        <end position="30"/>
    </location>
</feature>
<keyword evidence="5 9" id="KW-0295">Fungicide</keyword>
<dbReference type="PANTHER" id="PTHR36788">
    <property type="entry name" value="DEFENSIN-LIKE PROTEIN 183"/>
    <property type="match status" value="1"/>
</dbReference>
<keyword evidence="4 9" id="KW-0929">Antimicrobial</keyword>
<comment type="subcellular location">
    <subcellularLocation>
        <location evidence="1 9">Secreted</location>
    </subcellularLocation>
</comment>
<dbReference type="Proteomes" id="UP000827721">
    <property type="component" value="Unassembled WGS sequence"/>
</dbReference>
<evidence type="ECO:0000256" key="4">
    <source>
        <dbReference type="ARBA" id="ARBA00022529"/>
    </source>
</evidence>
<evidence type="ECO:0000313" key="11">
    <source>
        <dbReference type="Proteomes" id="UP000827721"/>
    </source>
</evidence>
<keyword evidence="11" id="KW-1185">Reference proteome</keyword>
<evidence type="ECO:0000256" key="1">
    <source>
        <dbReference type="ARBA" id="ARBA00004613"/>
    </source>
</evidence>
<evidence type="ECO:0000256" key="9">
    <source>
        <dbReference type="RuleBase" id="RU367109"/>
    </source>
</evidence>
<keyword evidence="6 9" id="KW-0732">Signal</keyword>
<keyword evidence="7 9" id="KW-0611">Plant defense</keyword>
<evidence type="ECO:0000256" key="8">
    <source>
        <dbReference type="ARBA" id="ARBA00023157"/>
    </source>
</evidence>
<dbReference type="PANTHER" id="PTHR36788:SF2">
    <property type="entry name" value="DEFENSIN-LIKE PROTEIN 183"/>
    <property type="match status" value="1"/>
</dbReference>
<evidence type="ECO:0000256" key="2">
    <source>
        <dbReference type="ARBA" id="ARBA00006722"/>
    </source>
</evidence>
<evidence type="ECO:0000256" key="5">
    <source>
        <dbReference type="ARBA" id="ARBA00022577"/>
    </source>
</evidence>
<reference evidence="10 11" key="1">
    <citation type="submission" date="2021-02" db="EMBL/GenBank/DDBJ databases">
        <title>Plant Genome Project.</title>
        <authorList>
            <person name="Zhang R.-G."/>
        </authorList>
    </citation>
    <scope>NUCLEOTIDE SEQUENCE [LARGE SCALE GENOMIC DNA]</scope>
    <source>
        <tissue evidence="10">Leaves</tissue>
    </source>
</reference>
<keyword evidence="3 9" id="KW-0964">Secreted</keyword>
<comment type="caution">
    <text evidence="10">The sequence shown here is derived from an EMBL/GenBank/DDBJ whole genome shotgun (WGS) entry which is preliminary data.</text>
</comment>
<gene>
    <name evidence="10" type="ORF">JRO89_XS04G0271700</name>
</gene>
<evidence type="ECO:0000256" key="3">
    <source>
        <dbReference type="ARBA" id="ARBA00022525"/>
    </source>
</evidence>
<comment type="similarity">
    <text evidence="2 9">Belongs to the DEFL family.</text>
</comment>
<name>A0ABQ8I7D5_9ROSI</name>
<dbReference type="EMBL" id="JAFEMO010000004">
    <property type="protein sequence ID" value="KAH7572536.1"/>
    <property type="molecule type" value="Genomic_DNA"/>
</dbReference>
<proteinExistence type="inferred from homology"/>
<sequence length="136" mass="14546">MAKFCSHNHIFLIILVFMTSGTLLLCTVNAKVCSEELGQCDQSCNSKCIAKHPDGKGSCDVTAPATPCVCYFECNTPSPPIQKICNAGIGPCSEKCNDICCNENCAAKFAGREGHGTCFNPVGAPIYNYCLCLFNC</sequence>
<feature type="chain" id="PRO_5044951829" description="Defensin-like protein" evidence="9">
    <location>
        <begin position="31"/>
        <end position="136"/>
    </location>
</feature>
<keyword evidence="8" id="KW-1015">Disulfide bond</keyword>
<accession>A0ABQ8I7D5</accession>
<evidence type="ECO:0000256" key="7">
    <source>
        <dbReference type="ARBA" id="ARBA00022821"/>
    </source>
</evidence>
<evidence type="ECO:0000256" key="6">
    <source>
        <dbReference type="ARBA" id="ARBA00022729"/>
    </source>
</evidence>
<evidence type="ECO:0000313" key="10">
    <source>
        <dbReference type="EMBL" id="KAH7572536.1"/>
    </source>
</evidence>
<protein>
    <recommendedName>
        <fullName evidence="9">Defensin-like protein</fullName>
    </recommendedName>
</protein>
<organism evidence="10 11">
    <name type="scientific">Xanthoceras sorbifolium</name>
    <dbReference type="NCBI Taxonomy" id="99658"/>
    <lineage>
        <taxon>Eukaryota</taxon>
        <taxon>Viridiplantae</taxon>
        <taxon>Streptophyta</taxon>
        <taxon>Embryophyta</taxon>
        <taxon>Tracheophyta</taxon>
        <taxon>Spermatophyta</taxon>
        <taxon>Magnoliopsida</taxon>
        <taxon>eudicotyledons</taxon>
        <taxon>Gunneridae</taxon>
        <taxon>Pentapetalae</taxon>
        <taxon>rosids</taxon>
        <taxon>malvids</taxon>
        <taxon>Sapindales</taxon>
        <taxon>Sapindaceae</taxon>
        <taxon>Xanthoceroideae</taxon>
        <taxon>Xanthoceras</taxon>
    </lineage>
</organism>